<dbReference type="SUPFAM" id="SSF56112">
    <property type="entry name" value="Protein kinase-like (PK-like)"/>
    <property type="match status" value="1"/>
</dbReference>
<name>A0ABR2BLH3_9ROSI</name>
<evidence type="ECO:0000313" key="1">
    <source>
        <dbReference type="EMBL" id="KAK8508005.1"/>
    </source>
</evidence>
<reference evidence="1 2" key="1">
    <citation type="journal article" date="2024" name="G3 (Bethesda)">
        <title>Genome assembly of Hibiscus sabdariffa L. provides insights into metabolisms of medicinal natural products.</title>
        <authorList>
            <person name="Kim T."/>
        </authorList>
    </citation>
    <scope>NUCLEOTIDE SEQUENCE [LARGE SCALE GENOMIC DNA]</scope>
    <source>
        <strain evidence="1">TK-2024</strain>
        <tissue evidence="1">Old leaves</tissue>
    </source>
</reference>
<keyword evidence="2" id="KW-1185">Reference proteome</keyword>
<dbReference type="Gene3D" id="1.10.510.10">
    <property type="entry name" value="Transferase(Phosphotransferase) domain 1"/>
    <property type="match status" value="1"/>
</dbReference>
<dbReference type="Proteomes" id="UP001472677">
    <property type="component" value="Unassembled WGS sequence"/>
</dbReference>
<accession>A0ABR2BLH3</accession>
<protein>
    <submittedName>
        <fullName evidence="1">Uncharacterized protein</fullName>
    </submittedName>
</protein>
<evidence type="ECO:0000313" key="2">
    <source>
        <dbReference type="Proteomes" id="UP001472677"/>
    </source>
</evidence>
<organism evidence="1 2">
    <name type="scientific">Hibiscus sabdariffa</name>
    <name type="common">roselle</name>
    <dbReference type="NCBI Taxonomy" id="183260"/>
    <lineage>
        <taxon>Eukaryota</taxon>
        <taxon>Viridiplantae</taxon>
        <taxon>Streptophyta</taxon>
        <taxon>Embryophyta</taxon>
        <taxon>Tracheophyta</taxon>
        <taxon>Spermatophyta</taxon>
        <taxon>Magnoliopsida</taxon>
        <taxon>eudicotyledons</taxon>
        <taxon>Gunneridae</taxon>
        <taxon>Pentapetalae</taxon>
        <taxon>rosids</taxon>
        <taxon>malvids</taxon>
        <taxon>Malvales</taxon>
        <taxon>Malvaceae</taxon>
        <taxon>Malvoideae</taxon>
        <taxon>Hibiscus</taxon>
    </lineage>
</organism>
<dbReference type="EMBL" id="JBBPBM010000104">
    <property type="protein sequence ID" value="KAK8508005.1"/>
    <property type="molecule type" value="Genomic_DNA"/>
</dbReference>
<comment type="caution">
    <text evidence="1">The sequence shown here is derived from an EMBL/GenBank/DDBJ whole genome shotgun (WGS) entry which is preliminary data.</text>
</comment>
<gene>
    <name evidence="1" type="ORF">V6N12_025114</name>
</gene>
<proteinExistence type="predicted"/>
<dbReference type="InterPro" id="IPR011009">
    <property type="entry name" value="Kinase-like_dom_sf"/>
</dbReference>
<sequence>MFPGSVSFYFGGYLEFGKSADQKGAMLDWVRKVHQEKKLVMPVDMDQKNNYDGFELEEMVRVVRLCTQYLPSQRPKMSEVVQMVAEKWEASQNAVATRSSRANGFSFERYSILPMTLRCWFKQWSYWEQES</sequence>